<evidence type="ECO:0000313" key="2">
    <source>
        <dbReference type="Proteomes" id="UP001216674"/>
    </source>
</evidence>
<dbReference type="Pfam" id="PF18897">
    <property type="entry name" value="Gp3-like"/>
    <property type="match status" value="1"/>
</dbReference>
<dbReference type="InterPro" id="IPR043991">
    <property type="entry name" value="Gp3-like"/>
</dbReference>
<dbReference type="RefSeq" id="WP_276266282.1">
    <property type="nucleotide sequence ID" value="NZ_JARJLM010000361.1"/>
</dbReference>
<dbReference type="EMBL" id="JARJLM010000361">
    <property type="protein sequence ID" value="MDF3835532.1"/>
    <property type="molecule type" value="Genomic_DNA"/>
</dbReference>
<dbReference type="Proteomes" id="UP001216674">
    <property type="component" value="Unassembled WGS sequence"/>
</dbReference>
<keyword evidence="2" id="KW-1185">Reference proteome</keyword>
<name>A0ABT6ASE5_9BURK</name>
<reference evidence="1 2" key="1">
    <citation type="submission" date="2023-03" db="EMBL/GenBank/DDBJ databases">
        <title>Draft assemblies of triclosan tolerant bacteria isolated from returned activated sludge.</title>
        <authorList>
            <person name="Van Hamelsveld S."/>
        </authorList>
    </citation>
    <scope>NUCLEOTIDE SEQUENCE [LARGE SCALE GENOMIC DNA]</scope>
    <source>
        <strain evidence="1 2">GW210010_S58</strain>
    </source>
</reference>
<proteinExistence type="predicted"/>
<evidence type="ECO:0000313" key="1">
    <source>
        <dbReference type="EMBL" id="MDF3835532.1"/>
    </source>
</evidence>
<sequence>MANAIVTVHGGPVAVPTLLGQGPTRISTGGKIRAGIKVLTKKATCEPKAMAIYEQGVAAGQSFEQIERAISEALPSLKTPLVPRNVPWFTVRAQDFPNPDLARQILDSYGEDRGEGRRLYRFPVVFPSDHWPSVMPHELAAWGAHEKHYWSQYSADGRVRHCMCHAPVPTDDTGRRTIRLFGGRKSVERADNSGLCEPERCREYQLRQCNLTGRFLFFIPGIRSISAFELHTNSFYAMQAAIQKFETVAFLRGGRISGFLDRQRTPFFLTKTLREVAHIDEQGRAVRVPQWIIDLEAPVDVTTLMRESEDAETALVQARLASQVLQGATEAAESSELPDEAQATGFANEAQTFRDDPPMREGRPSLEQLMGRVRAYGIEPELYRTYADRRWGRGWKINPHGRGRAWDELERYRHDPQGYLDKIERELQLAGAGRAE</sequence>
<comment type="caution">
    <text evidence="1">The sequence shown here is derived from an EMBL/GenBank/DDBJ whole genome shotgun (WGS) entry which is preliminary data.</text>
</comment>
<organism evidence="1 2">
    <name type="scientific">Cupriavidus basilensis</name>
    <dbReference type="NCBI Taxonomy" id="68895"/>
    <lineage>
        <taxon>Bacteria</taxon>
        <taxon>Pseudomonadati</taxon>
        <taxon>Pseudomonadota</taxon>
        <taxon>Betaproteobacteria</taxon>
        <taxon>Burkholderiales</taxon>
        <taxon>Burkholderiaceae</taxon>
        <taxon>Cupriavidus</taxon>
    </lineage>
</organism>
<accession>A0ABT6ASE5</accession>
<protein>
    <submittedName>
        <fullName evidence="1">Uncharacterized protein</fullName>
    </submittedName>
</protein>
<gene>
    <name evidence="1" type="ORF">P3W85_21630</name>
</gene>